<dbReference type="Proteomes" id="UP001284601">
    <property type="component" value="Unassembled WGS sequence"/>
</dbReference>
<gene>
    <name evidence="2" type="ORF">R7226_20620</name>
</gene>
<dbReference type="RefSeq" id="WP_318599198.1">
    <property type="nucleotide sequence ID" value="NZ_JAWSTH010000064.1"/>
</dbReference>
<accession>A0ABU4HTX0</accession>
<sequence length="97" mass="10843">MTEAQISLLGFDDEPTAAAPAPSRPTRLSSKGIAPGDLVEVDKKGRRFHAQVISLQQRDSGRFELELRPLDSRISYRSASVREVIGLWRRATLPQRD</sequence>
<evidence type="ECO:0000313" key="2">
    <source>
        <dbReference type="EMBL" id="MDW5596762.1"/>
    </source>
</evidence>
<name>A0ABU4HTX0_9ACTN</name>
<organism evidence="2 3">
    <name type="scientific">Conexibacter stalactiti</name>
    <dbReference type="NCBI Taxonomy" id="1940611"/>
    <lineage>
        <taxon>Bacteria</taxon>
        <taxon>Bacillati</taxon>
        <taxon>Actinomycetota</taxon>
        <taxon>Thermoleophilia</taxon>
        <taxon>Solirubrobacterales</taxon>
        <taxon>Conexibacteraceae</taxon>
        <taxon>Conexibacter</taxon>
    </lineage>
</organism>
<comment type="caution">
    <text evidence="2">The sequence shown here is derived from an EMBL/GenBank/DDBJ whole genome shotgun (WGS) entry which is preliminary data.</text>
</comment>
<dbReference type="EMBL" id="JAWSTH010000064">
    <property type="protein sequence ID" value="MDW5596762.1"/>
    <property type="molecule type" value="Genomic_DNA"/>
</dbReference>
<protein>
    <submittedName>
        <fullName evidence="2">Uncharacterized protein</fullName>
    </submittedName>
</protein>
<keyword evidence="3" id="KW-1185">Reference proteome</keyword>
<proteinExistence type="predicted"/>
<reference evidence="3" key="1">
    <citation type="submission" date="2023-07" db="EMBL/GenBank/DDBJ databases">
        <title>Conexibacter stalactiti sp. nov., isolated from stalactites in a lava cave and emended description of the genus Conexibacter.</title>
        <authorList>
            <person name="Lee S.D."/>
        </authorList>
    </citation>
    <scope>NUCLEOTIDE SEQUENCE [LARGE SCALE GENOMIC DNA]</scope>
    <source>
        <strain evidence="3">KCTC 39840</strain>
    </source>
</reference>
<feature type="compositionally biased region" description="Low complexity" evidence="1">
    <location>
        <begin position="16"/>
        <end position="27"/>
    </location>
</feature>
<evidence type="ECO:0000313" key="3">
    <source>
        <dbReference type="Proteomes" id="UP001284601"/>
    </source>
</evidence>
<evidence type="ECO:0000256" key="1">
    <source>
        <dbReference type="SAM" id="MobiDB-lite"/>
    </source>
</evidence>
<feature type="region of interest" description="Disordered" evidence="1">
    <location>
        <begin position="1"/>
        <end position="33"/>
    </location>
</feature>